<gene>
    <name evidence="2" type="ORF">MCOR_6139</name>
</gene>
<dbReference type="EMBL" id="CACVKT020001125">
    <property type="protein sequence ID" value="CAC5365467.1"/>
    <property type="molecule type" value="Genomic_DNA"/>
</dbReference>
<evidence type="ECO:0000313" key="2">
    <source>
        <dbReference type="EMBL" id="CAC5365467.1"/>
    </source>
</evidence>
<proteinExistence type="predicted"/>
<evidence type="ECO:0000313" key="3">
    <source>
        <dbReference type="Proteomes" id="UP000507470"/>
    </source>
</evidence>
<dbReference type="AlphaFoldDB" id="A0A6J8ABY5"/>
<sequence>MYYYLKEQILNTEQFTQTDEELSRKDISHKRKETKYQGTQTTDDLQMKYNEEKKLRYQFAHTEIRQQTINAKCEHDMDIHIEEHNIGNTGKTMKHNNLINDKWETETEKKPHKETQSSLTKKKYVVQKIKFERRKLIKLRKNKDTHVRNIIPTT</sequence>
<dbReference type="Proteomes" id="UP000507470">
    <property type="component" value="Unassembled WGS sequence"/>
</dbReference>
<evidence type="ECO:0000256" key="1">
    <source>
        <dbReference type="SAM" id="MobiDB-lite"/>
    </source>
</evidence>
<reference evidence="2 3" key="1">
    <citation type="submission" date="2020-06" db="EMBL/GenBank/DDBJ databases">
        <authorList>
            <person name="Li R."/>
            <person name="Bekaert M."/>
        </authorList>
    </citation>
    <scope>NUCLEOTIDE SEQUENCE [LARGE SCALE GENOMIC DNA]</scope>
    <source>
        <strain evidence="3">wild</strain>
    </source>
</reference>
<protein>
    <submittedName>
        <fullName evidence="2">Uncharacterized protein</fullName>
    </submittedName>
</protein>
<accession>A0A6J8ABY5</accession>
<keyword evidence="3" id="KW-1185">Reference proteome</keyword>
<organism evidence="2 3">
    <name type="scientific">Mytilus coruscus</name>
    <name type="common">Sea mussel</name>
    <dbReference type="NCBI Taxonomy" id="42192"/>
    <lineage>
        <taxon>Eukaryota</taxon>
        <taxon>Metazoa</taxon>
        <taxon>Spiralia</taxon>
        <taxon>Lophotrochozoa</taxon>
        <taxon>Mollusca</taxon>
        <taxon>Bivalvia</taxon>
        <taxon>Autobranchia</taxon>
        <taxon>Pteriomorphia</taxon>
        <taxon>Mytilida</taxon>
        <taxon>Mytiloidea</taxon>
        <taxon>Mytilidae</taxon>
        <taxon>Mytilinae</taxon>
        <taxon>Mytilus</taxon>
    </lineage>
</organism>
<name>A0A6J8ABY5_MYTCO</name>
<feature type="region of interest" description="Disordered" evidence="1">
    <location>
        <begin position="16"/>
        <end position="38"/>
    </location>
</feature>